<evidence type="ECO:0000313" key="3">
    <source>
        <dbReference type="Proteomes" id="UP000651050"/>
    </source>
</evidence>
<dbReference type="Proteomes" id="UP000651050">
    <property type="component" value="Unassembled WGS sequence"/>
</dbReference>
<keyword evidence="1" id="KW-0812">Transmembrane</keyword>
<evidence type="ECO:0000256" key="1">
    <source>
        <dbReference type="SAM" id="Phobius"/>
    </source>
</evidence>
<accession>A0A931H7V8</accession>
<comment type="caution">
    <text evidence="2">The sequence shown here is derived from an EMBL/GenBank/DDBJ whole genome shotgun (WGS) entry which is preliminary data.</text>
</comment>
<gene>
    <name evidence="2" type="ORF">I5803_19555</name>
</gene>
<organism evidence="2 3">
    <name type="scientific">Caenimonas aquaedulcis</name>
    <dbReference type="NCBI Taxonomy" id="2793270"/>
    <lineage>
        <taxon>Bacteria</taxon>
        <taxon>Pseudomonadati</taxon>
        <taxon>Pseudomonadota</taxon>
        <taxon>Betaproteobacteria</taxon>
        <taxon>Burkholderiales</taxon>
        <taxon>Comamonadaceae</taxon>
        <taxon>Caenimonas</taxon>
    </lineage>
</organism>
<dbReference type="RefSeq" id="WP_196987988.1">
    <property type="nucleotide sequence ID" value="NZ_JADWYS010000001.1"/>
</dbReference>
<keyword evidence="1" id="KW-1133">Transmembrane helix</keyword>
<dbReference type="PANTHER" id="PTHR31881">
    <property type="match status" value="1"/>
</dbReference>
<feature type="transmembrane region" description="Helical" evidence="1">
    <location>
        <begin position="69"/>
        <end position="91"/>
    </location>
</feature>
<name>A0A931H7V8_9BURK</name>
<reference evidence="2" key="1">
    <citation type="submission" date="2020-11" db="EMBL/GenBank/DDBJ databases">
        <title>Bacterial whole genome sequence for Caenimonas sp. DR4.4.</title>
        <authorList>
            <person name="Le V."/>
            <person name="Ko S.-R."/>
            <person name="Ahn C.-Y."/>
            <person name="Oh H.-M."/>
        </authorList>
    </citation>
    <scope>NUCLEOTIDE SEQUENCE</scope>
    <source>
        <strain evidence="2">DR4.4</strain>
    </source>
</reference>
<dbReference type="PANTHER" id="PTHR31881:SF6">
    <property type="entry name" value="OS09G0494600 PROTEIN"/>
    <property type="match status" value="1"/>
</dbReference>
<keyword evidence="3" id="KW-1185">Reference proteome</keyword>
<evidence type="ECO:0000313" key="2">
    <source>
        <dbReference type="EMBL" id="MBG9390236.1"/>
    </source>
</evidence>
<dbReference type="AlphaFoldDB" id="A0A931H7V8"/>
<dbReference type="InterPro" id="IPR006747">
    <property type="entry name" value="DUF599"/>
</dbReference>
<keyword evidence="1" id="KW-0472">Membrane</keyword>
<proteinExistence type="predicted"/>
<feature type="transmembrane region" description="Helical" evidence="1">
    <location>
        <begin position="6"/>
        <end position="27"/>
    </location>
</feature>
<feature type="transmembrane region" description="Helical" evidence="1">
    <location>
        <begin position="103"/>
        <end position="127"/>
    </location>
</feature>
<dbReference type="Pfam" id="PF04654">
    <property type="entry name" value="DUF599"/>
    <property type="match status" value="1"/>
</dbReference>
<protein>
    <submittedName>
        <fullName evidence="2">DUF599 domain-containing protein</fullName>
    </submittedName>
</protein>
<dbReference type="EMBL" id="JADWYS010000001">
    <property type="protein sequence ID" value="MBG9390236.1"/>
    <property type="molecule type" value="Genomic_DNA"/>
</dbReference>
<sequence>MSAGETWLAALLTVGIAGLYEAWFALARRARPAHLARSAHAALREDWFDAVSTERGTEILAVQTLRNSLMSASMTASTAVLGLMGTLTLSAPSLSAREVTPRLVLELGVLVLLFAALVSAAMAVRFYNHAGFIAGMPVDCEARRRWHATGRSHVRRAGVLYSWSLRHLLLVAPAVAFLLHPGAGPVAAAGVVAVLRSFDGVPAGESGQV</sequence>